<evidence type="ECO:0000256" key="6">
    <source>
        <dbReference type="RuleBase" id="RU367044"/>
    </source>
</evidence>
<comment type="similarity">
    <text evidence="2 6">Belongs to the plant self-incompatibility (S1) protein family.</text>
</comment>
<proteinExistence type="inferred from homology"/>
<evidence type="ECO:0000313" key="7">
    <source>
        <dbReference type="EMBL" id="TQD71746.1"/>
    </source>
</evidence>
<evidence type="ECO:0000313" key="8">
    <source>
        <dbReference type="Proteomes" id="UP000315295"/>
    </source>
</evidence>
<keyword evidence="5 6" id="KW-0732">Signal</keyword>
<accession>A0A540KBZ9</accession>
<dbReference type="GO" id="GO:0005576">
    <property type="term" value="C:extracellular region"/>
    <property type="evidence" value="ECO:0007669"/>
    <property type="project" value="UniProtKB-SubCell"/>
</dbReference>
<comment type="subcellular location">
    <subcellularLocation>
        <location evidence="1 6">Secreted</location>
    </subcellularLocation>
</comment>
<evidence type="ECO:0000256" key="5">
    <source>
        <dbReference type="ARBA" id="ARBA00022729"/>
    </source>
</evidence>
<dbReference type="Pfam" id="PF05938">
    <property type="entry name" value="Self-incomp_S1"/>
    <property type="match status" value="1"/>
</dbReference>
<keyword evidence="4 6" id="KW-0964">Secreted</keyword>
<dbReference type="EMBL" id="VIEB01001496">
    <property type="protein sequence ID" value="TQD71746.1"/>
    <property type="molecule type" value="Genomic_DNA"/>
</dbReference>
<feature type="chain" id="PRO_5025093035" description="S-protein homolog" evidence="6">
    <location>
        <begin position="25"/>
        <end position="137"/>
    </location>
</feature>
<evidence type="ECO:0000256" key="1">
    <source>
        <dbReference type="ARBA" id="ARBA00004613"/>
    </source>
</evidence>
<keyword evidence="3 6" id="KW-0713">Self-incompatibility</keyword>
<name>A0A540KBZ9_MALBA</name>
<organism evidence="7 8">
    <name type="scientific">Malus baccata</name>
    <name type="common">Siberian crab apple</name>
    <name type="synonym">Pyrus baccata</name>
    <dbReference type="NCBI Taxonomy" id="106549"/>
    <lineage>
        <taxon>Eukaryota</taxon>
        <taxon>Viridiplantae</taxon>
        <taxon>Streptophyta</taxon>
        <taxon>Embryophyta</taxon>
        <taxon>Tracheophyta</taxon>
        <taxon>Spermatophyta</taxon>
        <taxon>Magnoliopsida</taxon>
        <taxon>eudicotyledons</taxon>
        <taxon>Gunneridae</taxon>
        <taxon>Pentapetalae</taxon>
        <taxon>rosids</taxon>
        <taxon>fabids</taxon>
        <taxon>Rosales</taxon>
        <taxon>Rosaceae</taxon>
        <taxon>Amygdaloideae</taxon>
        <taxon>Maleae</taxon>
        <taxon>Malus</taxon>
    </lineage>
</organism>
<dbReference type="PANTHER" id="PTHR31232">
    <property type="match status" value="1"/>
</dbReference>
<protein>
    <recommendedName>
        <fullName evidence="6">S-protein homolog</fullName>
    </recommendedName>
</protein>
<dbReference type="AlphaFoldDB" id="A0A540KBZ9"/>
<keyword evidence="8" id="KW-1185">Reference proteome</keyword>
<comment type="caution">
    <text evidence="7">The sequence shown here is derived from an EMBL/GenBank/DDBJ whole genome shotgun (WGS) entry which is preliminary data.</text>
</comment>
<dbReference type="PANTHER" id="PTHR31232:SF43">
    <property type="entry name" value="S-PROTEIN HOMOLOG 29-RELATED"/>
    <property type="match status" value="1"/>
</dbReference>
<dbReference type="Proteomes" id="UP000315295">
    <property type="component" value="Unassembled WGS sequence"/>
</dbReference>
<evidence type="ECO:0000256" key="3">
    <source>
        <dbReference type="ARBA" id="ARBA00022471"/>
    </source>
</evidence>
<dbReference type="SMR" id="A0A540KBZ9"/>
<feature type="signal peptide" evidence="6">
    <location>
        <begin position="1"/>
        <end position="24"/>
    </location>
</feature>
<evidence type="ECO:0000256" key="4">
    <source>
        <dbReference type="ARBA" id="ARBA00022525"/>
    </source>
</evidence>
<gene>
    <name evidence="7" type="ORF">C1H46_042721</name>
</gene>
<evidence type="ECO:0000256" key="2">
    <source>
        <dbReference type="ARBA" id="ARBA00005581"/>
    </source>
</evidence>
<dbReference type="GO" id="GO:0060320">
    <property type="term" value="P:rejection of self pollen"/>
    <property type="evidence" value="ECO:0007669"/>
    <property type="project" value="UniProtKB-KW"/>
</dbReference>
<reference evidence="7 8" key="1">
    <citation type="journal article" date="2019" name="G3 (Bethesda)">
        <title>Sequencing of a Wild Apple (Malus baccata) Genome Unravels the Differences Between Cultivated and Wild Apple Species Regarding Disease Resistance and Cold Tolerance.</title>
        <authorList>
            <person name="Chen X."/>
        </authorList>
    </citation>
    <scope>NUCLEOTIDE SEQUENCE [LARGE SCALE GENOMIC DNA]</scope>
    <source>
        <strain evidence="8">cv. Shandingzi</strain>
        <tissue evidence="7">Leaves</tissue>
    </source>
</reference>
<sequence>MALFIRKAVLLTVLLLFTLTLCDARKRRYIRVKNELQANGDLSLTVHCKSKNHDIGVKVLAPHGSFEFSFKPNIWGTTLYFCSFSWRGQLKWFDVYRDKRDKNLDSKVQWSILPEGACRTTWDEESFSECIEWNKDN</sequence>
<dbReference type="InterPro" id="IPR010264">
    <property type="entry name" value="Self-incomp_S1"/>
</dbReference>